<dbReference type="Gene3D" id="1.20.1250.20">
    <property type="entry name" value="MFS general substrate transporter like domains"/>
    <property type="match status" value="1"/>
</dbReference>
<dbReference type="RefSeq" id="WP_088372044.1">
    <property type="nucleotide sequence ID" value="NZ_CP009885.1"/>
</dbReference>
<feature type="transmembrane region" description="Helical" evidence="1">
    <location>
        <begin position="26"/>
        <end position="44"/>
    </location>
</feature>
<sequence>MPGAAPTSPSRQPLLQRLAGVRPEEAPAVLWSMLYVVALFLAYYVLRPIRDELGVAGGVQNLPWLFTGTLLAMLVASPLFALAVRNLPRRQFIALAYRFFAVNLVLFALLLHFADPQWQVWVGRAFFIWVSVFNLFVVSVFWSFMVDLFDSEQGKRLFGLFAAGATAGGLLGSAITSGLIEHLDRSWLMAIAIVFLEGAVLASRRLSRIAPAFQHAARRDNPDQPLGGGIFAGMVHTLRSPYLGGLAIFILLYSVTSTFLYFQQASIAQASFPDRAARTAFFANIDLIVNAVTLVFQLFVTGRMMATVGIVATLCVLPLVSLLGFAALAASPSVAVIVAAQVARRVANFALARPAREILFTSSAREDRYKAKNFIDTVVYRGGDQIASWGYAGLMGLGLTLAQIPMIAVPLSAVWLGLSVWLGRTHQAQERQDAATAPSIH</sequence>
<protein>
    <submittedName>
        <fullName evidence="2">MFS transporter</fullName>
    </submittedName>
</protein>
<keyword evidence="1" id="KW-0812">Transmembrane</keyword>
<dbReference type="CDD" id="cd06174">
    <property type="entry name" value="MFS"/>
    <property type="match status" value="1"/>
</dbReference>
<dbReference type="EMBL" id="CP009885">
    <property type="protein sequence ID" value="ALR06552.1"/>
    <property type="molecule type" value="Genomic_DNA"/>
</dbReference>
<name>A0ABC8ADT3_XYLFS</name>
<keyword evidence="1" id="KW-0472">Membrane</keyword>
<proteinExistence type="predicted"/>
<accession>A0ABC8ADT3</accession>
<feature type="transmembrane region" description="Helical" evidence="1">
    <location>
        <begin position="242"/>
        <end position="261"/>
    </location>
</feature>
<keyword evidence="1" id="KW-1133">Transmembrane helix</keyword>
<feature type="transmembrane region" description="Helical" evidence="1">
    <location>
        <begin position="281"/>
        <end position="300"/>
    </location>
</feature>
<dbReference type="PANTHER" id="PTHR43596">
    <property type="entry name" value="ADP,ATP CARRIER PROTEIN"/>
    <property type="match status" value="1"/>
</dbReference>
<feature type="transmembrane region" description="Helical" evidence="1">
    <location>
        <begin position="64"/>
        <end position="83"/>
    </location>
</feature>
<dbReference type="PANTHER" id="PTHR43596:SF1">
    <property type="entry name" value="ADP,ATP CARRIER PROTEIN"/>
    <property type="match status" value="1"/>
</dbReference>
<feature type="transmembrane region" description="Helical" evidence="1">
    <location>
        <begin position="307"/>
        <end position="330"/>
    </location>
</feature>
<feature type="transmembrane region" description="Helical" evidence="1">
    <location>
        <begin position="95"/>
        <end position="114"/>
    </location>
</feature>
<evidence type="ECO:0000256" key="1">
    <source>
        <dbReference type="SAM" id="Phobius"/>
    </source>
</evidence>
<feature type="transmembrane region" description="Helical" evidence="1">
    <location>
        <begin position="401"/>
        <end position="422"/>
    </location>
</feature>
<organism evidence="2 3">
    <name type="scientific">Xylella fastidiosa</name>
    <dbReference type="NCBI Taxonomy" id="2371"/>
    <lineage>
        <taxon>Bacteria</taxon>
        <taxon>Pseudomonadati</taxon>
        <taxon>Pseudomonadota</taxon>
        <taxon>Gammaproteobacteria</taxon>
        <taxon>Lysobacterales</taxon>
        <taxon>Lysobacteraceae</taxon>
        <taxon>Xylella</taxon>
    </lineage>
</organism>
<dbReference type="Proteomes" id="UP000196980">
    <property type="component" value="Chromosome"/>
</dbReference>
<dbReference type="AlphaFoldDB" id="A0ABC8ADT3"/>
<evidence type="ECO:0000313" key="2">
    <source>
        <dbReference type="EMBL" id="ALR06552.1"/>
    </source>
</evidence>
<feature type="transmembrane region" description="Helical" evidence="1">
    <location>
        <begin position="126"/>
        <end position="145"/>
    </location>
</feature>
<dbReference type="SUPFAM" id="SSF103473">
    <property type="entry name" value="MFS general substrate transporter"/>
    <property type="match status" value="1"/>
</dbReference>
<evidence type="ECO:0000313" key="3">
    <source>
        <dbReference type="Proteomes" id="UP000196980"/>
    </source>
</evidence>
<dbReference type="KEGG" id="xfh:XFHB_06565"/>
<gene>
    <name evidence="2" type="ORF">XFHB_06565</name>
</gene>
<feature type="transmembrane region" description="Helical" evidence="1">
    <location>
        <begin position="157"/>
        <end position="180"/>
    </location>
</feature>
<reference evidence="3" key="1">
    <citation type="submission" date="2014-11" db="EMBL/GenBank/DDBJ databases">
        <title>Xylella fastidiosa Hib4 Genome Sequencing.</title>
        <authorList>
            <person name="Pierry P.M."/>
            <person name="da Silva A.M."/>
        </authorList>
    </citation>
    <scope>NUCLEOTIDE SEQUENCE [LARGE SCALE GENOMIC DNA]</scope>
    <source>
        <strain evidence="3">Hib4</strain>
    </source>
</reference>
<dbReference type="InterPro" id="IPR036259">
    <property type="entry name" value="MFS_trans_sf"/>
</dbReference>